<name>A0A269PGJ9_9CORY</name>
<comment type="caution">
    <text evidence="1">The sequence shown here is derived from an EMBL/GenBank/DDBJ whole genome shotgun (WGS) entry which is preliminary data.</text>
</comment>
<proteinExistence type="predicted"/>
<sequence>MSQGKRATDLAGNIRDHHRQSTRIRVRMLDGVGEFDEEGCAERLGAKRTASWLARGVAGERGDRIRVCICFQGNS</sequence>
<dbReference type="EMBL" id="NQMQ01000001">
    <property type="protein sequence ID" value="PAJ71200.1"/>
    <property type="molecule type" value="Genomic_DNA"/>
</dbReference>
<accession>A0A269PGJ9</accession>
<dbReference type="AlphaFoldDB" id="A0A269PGJ9"/>
<organism evidence="1 2">
    <name type="scientific">Corynebacterium hadale</name>
    <dbReference type="NCBI Taxonomy" id="2026255"/>
    <lineage>
        <taxon>Bacteria</taxon>
        <taxon>Bacillati</taxon>
        <taxon>Actinomycetota</taxon>
        <taxon>Actinomycetes</taxon>
        <taxon>Mycobacteriales</taxon>
        <taxon>Corynebacteriaceae</taxon>
        <taxon>Corynebacterium</taxon>
    </lineage>
</organism>
<gene>
    <name evidence="1" type="ORF">CIG21_00210</name>
</gene>
<dbReference type="Proteomes" id="UP000215771">
    <property type="component" value="Unassembled WGS sequence"/>
</dbReference>
<protein>
    <submittedName>
        <fullName evidence="1">Uncharacterized protein</fullName>
    </submittedName>
</protein>
<reference evidence="1 2" key="1">
    <citation type="submission" date="2017-08" db="EMBL/GenBank/DDBJ databases">
        <authorList>
            <person name="de Groot N.N."/>
        </authorList>
    </citation>
    <scope>NUCLEOTIDE SEQUENCE [LARGE SCALE GENOMIC DNA]</scope>
    <source>
        <strain evidence="1 2">NBT06-6</strain>
    </source>
</reference>
<evidence type="ECO:0000313" key="1">
    <source>
        <dbReference type="EMBL" id="PAJ71200.1"/>
    </source>
</evidence>
<evidence type="ECO:0000313" key="2">
    <source>
        <dbReference type="Proteomes" id="UP000215771"/>
    </source>
</evidence>